<evidence type="ECO:0000313" key="1">
    <source>
        <dbReference type="EMBL" id="TPX38022.1"/>
    </source>
</evidence>
<protein>
    <submittedName>
        <fullName evidence="1">Uncharacterized protein</fullName>
    </submittedName>
</protein>
<organism evidence="1 2">
    <name type="scientific">Synchytrium microbalum</name>
    <dbReference type="NCBI Taxonomy" id="1806994"/>
    <lineage>
        <taxon>Eukaryota</taxon>
        <taxon>Fungi</taxon>
        <taxon>Fungi incertae sedis</taxon>
        <taxon>Chytridiomycota</taxon>
        <taxon>Chytridiomycota incertae sedis</taxon>
        <taxon>Chytridiomycetes</taxon>
        <taxon>Synchytriales</taxon>
        <taxon>Synchytriaceae</taxon>
        <taxon>Synchytrium</taxon>
    </lineage>
</organism>
<dbReference type="Proteomes" id="UP000319731">
    <property type="component" value="Unassembled WGS sequence"/>
</dbReference>
<dbReference type="AlphaFoldDB" id="A0A507CEG8"/>
<dbReference type="EMBL" id="QEAO01000001">
    <property type="protein sequence ID" value="TPX38022.1"/>
    <property type="molecule type" value="Genomic_DNA"/>
</dbReference>
<sequence length="158" mass="17905">MSRISLFRNLKVAASRRPPCIRYSSTEAAKEPSPIMQAVSREQTEIVYSVLHRLRRSAFPLMLWLTLGSIALELRWARNDYREYRQDVTSRTRHLERELEMWRSKVLGIESPEALETTVTAVVEPLEIVKVVEVANSEKAVTDASTSTASTPPASEFG</sequence>
<name>A0A507CEG8_9FUNG</name>
<keyword evidence="2" id="KW-1185">Reference proteome</keyword>
<proteinExistence type="predicted"/>
<dbReference type="GeneID" id="42001617"/>
<gene>
    <name evidence="1" type="ORF">SmJEL517_g00391</name>
</gene>
<reference evidence="1 2" key="1">
    <citation type="journal article" date="2019" name="Sci. Rep.">
        <title>Comparative genomics of chytrid fungi reveal insights into the obligate biotrophic and pathogenic lifestyle of Synchytrium endobioticum.</title>
        <authorList>
            <person name="van de Vossenberg B.T.L.H."/>
            <person name="Warris S."/>
            <person name="Nguyen H.D.T."/>
            <person name="van Gent-Pelzer M.P.E."/>
            <person name="Joly D.L."/>
            <person name="van de Geest H.C."/>
            <person name="Bonants P.J.M."/>
            <person name="Smith D.S."/>
            <person name="Levesque C.A."/>
            <person name="van der Lee T.A.J."/>
        </authorList>
    </citation>
    <scope>NUCLEOTIDE SEQUENCE [LARGE SCALE GENOMIC DNA]</scope>
    <source>
        <strain evidence="1 2">JEL517</strain>
    </source>
</reference>
<evidence type="ECO:0000313" key="2">
    <source>
        <dbReference type="Proteomes" id="UP000319731"/>
    </source>
</evidence>
<comment type="caution">
    <text evidence="1">The sequence shown here is derived from an EMBL/GenBank/DDBJ whole genome shotgun (WGS) entry which is preliminary data.</text>
</comment>
<accession>A0A507CEG8</accession>
<dbReference type="RefSeq" id="XP_031027737.1">
    <property type="nucleotide sequence ID" value="XM_031166320.1"/>
</dbReference>
<dbReference type="OrthoDB" id="2159282at2759"/>